<keyword evidence="1" id="KW-0472">Membrane</keyword>
<dbReference type="AlphaFoldDB" id="A0A9P4Q742"/>
<dbReference type="Proteomes" id="UP000799441">
    <property type="component" value="Unassembled WGS sequence"/>
</dbReference>
<reference evidence="2" key="1">
    <citation type="journal article" date="2020" name="Stud. Mycol.">
        <title>101 Dothideomycetes genomes: a test case for predicting lifestyles and emergence of pathogens.</title>
        <authorList>
            <person name="Haridas S."/>
            <person name="Albert R."/>
            <person name="Binder M."/>
            <person name="Bloem J."/>
            <person name="Labutti K."/>
            <person name="Salamov A."/>
            <person name="Andreopoulos B."/>
            <person name="Baker S."/>
            <person name="Barry K."/>
            <person name="Bills G."/>
            <person name="Bluhm B."/>
            <person name="Cannon C."/>
            <person name="Castanera R."/>
            <person name="Culley D."/>
            <person name="Daum C."/>
            <person name="Ezra D."/>
            <person name="Gonzalez J."/>
            <person name="Henrissat B."/>
            <person name="Kuo A."/>
            <person name="Liang C."/>
            <person name="Lipzen A."/>
            <person name="Lutzoni F."/>
            <person name="Magnuson J."/>
            <person name="Mondo S."/>
            <person name="Nolan M."/>
            <person name="Ohm R."/>
            <person name="Pangilinan J."/>
            <person name="Park H.-J."/>
            <person name="Ramirez L."/>
            <person name="Alfaro M."/>
            <person name="Sun H."/>
            <person name="Tritt A."/>
            <person name="Yoshinaga Y."/>
            <person name="Zwiers L.-H."/>
            <person name="Turgeon B."/>
            <person name="Goodwin S."/>
            <person name="Spatafora J."/>
            <person name="Crous P."/>
            <person name="Grigoriev I."/>
        </authorList>
    </citation>
    <scope>NUCLEOTIDE SEQUENCE</scope>
    <source>
        <strain evidence="2">CBS 116435</strain>
    </source>
</reference>
<comment type="caution">
    <text evidence="2">The sequence shown here is derived from an EMBL/GenBank/DDBJ whole genome shotgun (WGS) entry which is preliminary data.</text>
</comment>
<keyword evidence="1" id="KW-1133">Transmembrane helix</keyword>
<evidence type="ECO:0000256" key="1">
    <source>
        <dbReference type="SAM" id="Phobius"/>
    </source>
</evidence>
<name>A0A9P4Q742_9PEZI</name>
<evidence type="ECO:0000313" key="2">
    <source>
        <dbReference type="EMBL" id="KAF2719661.1"/>
    </source>
</evidence>
<sequence length="128" mass="14507">MLVAPPPRMPQPSLLPPLHVHAALLERAACLVLEVLPLVCQGVIVVILVSWGPSSILAWYFGWRELHCRSLAVVARCDPSWEQTVVAVCRRKRVPFPKHCFLYDTHEEPVVLCSTTFRRSCFGDTRYV</sequence>
<keyword evidence="1" id="KW-0812">Transmembrane</keyword>
<organism evidence="2 3">
    <name type="scientific">Polychaeton citri CBS 116435</name>
    <dbReference type="NCBI Taxonomy" id="1314669"/>
    <lineage>
        <taxon>Eukaryota</taxon>
        <taxon>Fungi</taxon>
        <taxon>Dikarya</taxon>
        <taxon>Ascomycota</taxon>
        <taxon>Pezizomycotina</taxon>
        <taxon>Dothideomycetes</taxon>
        <taxon>Dothideomycetidae</taxon>
        <taxon>Capnodiales</taxon>
        <taxon>Capnodiaceae</taxon>
        <taxon>Polychaeton</taxon>
    </lineage>
</organism>
<proteinExistence type="predicted"/>
<gene>
    <name evidence="2" type="ORF">K431DRAFT_107302</name>
</gene>
<protein>
    <submittedName>
        <fullName evidence="2">Uncharacterized protein</fullName>
    </submittedName>
</protein>
<accession>A0A9P4Q742</accession>
<feature type="transmembrane region" description="Helical" evidence="1">
    <location>
        <begin position="35"/>
        <end position="61"/>
    </location>
</feature>
<dbReference type="EMBL" id="MU003808">
    <property type="protein sequence ID" value="KAF2719661.1"/>
    <property type="molecule type" value="Genomic_DNA"/>
</dbReference>
<evidence type="ECO:0000313" key="3">
    <source>
        <dbReference type="Proteomes" id="UP000799441"/>
    </source>
</evidence>
<keyword evidence="3" id="KW-1185">Reference proteome</keyword>